<dbReference type="InterPro" id="IPR046300">
    <property type="entry name" value="DUF6415"/>
</dbReference>
<reference evidence="2" key="1">
    <citation type="submission" date="2015-10" db="EMBL/GenBank/DDBJ databases">
        <authorList>
            <person name="Ju K.-S."/>
            <person name="Doroghazi J.R."/>
            <person name="Metcalf W.W."/>
        </authorList>
    </citation>
    <scope>NUCLEOTIDE SEQUENCE [LARGE SCALE GENOMIC DNA]</scope>
    <source>
        <strain evidence="2">NRRL 3151</strain>
    </source>
</reference>
<dbReference type="OrthoDB" id="4246477at2"/>
<gene>
    <name evidence="1" type="ORF">ADL12_12595</name>
</gene>
<name>A0A0X3V8G5_9ACTN</name>
<sequence>MNATRDETGSNTDPVDIETMRATVRRTLTEAPPTGQLDTLALTLRGHIELLVPEVEAAAGRQPRDSVPRYCALACVSEARRKLRIGDGSTLPARVAVAQKLARSANALCDHYQNLNGS</sequence>
<evidence type="ECO:0000313" key="2">
    <source>
        <dbReference type="Proteomes" id="UP000053923"/>
    </source>
</evidence>
<proteinExistence type="predicted"/>
<keyword evidence="2" id="KW-1185">Reference proteome</keyword>
<dbReference type="Proteomes" id="UP000053923">
    <property type="component" value="Unassembled WGS sequence"/>
</dbReference>
<dbReference type="EMBL" id="LLZG01000071">
    <property type="protein sequence ID" value="KUL40864.1"/>
    <property type="molecule type" value="Genomic_DNA"/>
</dbReference>
<dbReference type="AlphaFoldDB" id="A0A0X3V8G5"/>
<accession>A0A0X3V8G5</accession>
<dbReference type="Pfam" id="PF19979">
    <property type="entry name" value="DUF6415"/>
    <property type="match status" value="1"/>
</dbReference>
<comment type="caution">
    <text evidence="1">The sequence shown here is derived from an EMBL/GenBank/DDBJ whole genome shotgun (WGS) entry which is preliminary data.</text>
</comment>
<evidence type="ECO:0000313" key="1">
    <source>
        <dbReference type="EMBL" id="KUL40864.1"/>
    </source>
</evidence>
<dbReference type="RefSeq" id="WP_062701638.1">
    <property type="nucleotide sequence ID" value="NZ_LLZG01000071.1"/>
</dbReference>
<organism evidence="1 2">
    <name type="scientific">Streptomyces regalis</name>
    <dbReference type="NCBI Taxonomy" id="68262"/>
    <lineage>
        <taxon>Bacteria</taxon>
        <taxon>Bacillati</taxon>
        <taxon>Actinomycetota</taxon>
        <taxon>Actinomycetes</taxon>
        <taxon>Kitasatosporales</taxon>
        <taxon>Streptomycetaceae</taxon>
        <taxon>Streptomyces</taxon>
    </lineage>
</organism>
<protein>
    <submittedName>
        <fullName evidence="1">Uncharacterized protein</fullName>
    </submittedName>
</protein>